<organism evidence="2 3">
    <name type="scientific">Pleurodeles waltl</name>
    <name type="common">Iberian ribbed newt</name>
    <dbReference type="NCBI Taxonomy" id="8319"/>
    <lineage>
        <taxon>Eukaryota</taxon>
        <taxon>Metazoa</taxon>
        <taxon>Chordata</taxon>
        <taxon>Craniata</taxon>
        <taxon>Vertebrata</taxon>
        <taxon>Euteleostomi</taxon>
        <taxon>Amphibia</taxon>
        <taxon>Batrachia</taxon>
        <taxon>Caudata</taxon>
        <taxon>Salamandroidea</taxon>
        <taxon>Salamandridae</taxon>
        <taxon>Pleurodelinae</taxon>
        <taxon>Pleurodeles</taxon>
    </lineage>
</organism>
<reference evidence="2" key="1">
    <citation type="journal article" date="2022" name="bioRxiv">
        <title>Sequencing and chromosome-scale assembly of the giantPleurodeles waltlgenome.</title>
        <authorList>
            <person name="Brown T."/>
            <person name="Elewa A."/>
            <person name="Iarovenko S."/>
            <person name="Subramanian E."/>
            <person name="Araus A.J."/>
            <person name="Petzold A."/>
            <person name="Susuki M."/>
            <person name="Suzuki K.-i.T."/>
            <person name="Hayashi T."/>
            <person name="Toyoda A."/>
            <person name="Oliveira C."/>
            <person name="Osipova E."/>
            <person name="Leigh N.D."/>
            <person name="Simon A."/>
            <person name="Yun M.H."/>
        </authorList>
    </citation>
    <scope>NUCLEOTIDE SEQUENCE</scope>
    <source>
        <strain evidence="2">20211129_DDA</strain>
        <tissue evidence="2">Liver</tissue>
    </source>
</reference>
<dbReference type="Proteomes" id="UP001066276">
    <property type="component" value="Chromosome 2_1"/>
</dbReference>
<evidence type="ECO:0000313" key="2">
    <source>
        <dbReference type="EMBL" id="KAJ1197098.1"/>
    </source>
</evidence>
<dbReference type="EMBL" id="JANPWB010000003">
    <property type="protein sequence ID" value="KAJ1197098.1"/>
    <property type="molecule type" value="Genomic_DNA"/>
</dbReference>
<protein>
    <submittedName>
        <fullName evidence="2">Uncharacterized protein</fullName>
    </submittedName>
</protein>
<dbReference type="AlphaFoldDB" id="A0AAV7V754"/>
<proteinExistence type="predicted"/>
<evidence type="ECO:0000313" key="3">
    <source>
        <dbReference type="Proteomes" id="UP001066276"/>
    </source>
</evidence>
<feature type="region of interest" description="Disordered" evidence="1">
    <location>
        <begin position="1"/>
        <end position="25"/>
    </location>
</feature>
<gene>
    <name evidence="2" type="ORF">NDU88_000960</name>
</gene>
<name>A0AAV7V754_PLEWA</name>
<keyword evidence="3" id="KW-1185">Reference proteome</keyword>
<evidence type="ECO:0000256" key="1">
    <source>
        <dbReference type="SAM" id="MobiDB-lite"/>
    </source>
</evidence>
<sequence length="181" mass="18663">MGRSVVSSAGRGPTPPRGGGGVYRRLQVPESAGGGASLFFPCYGVLCDTRSDCCSPSAPTSLPPAEATAGTPRPLGGGVVPASGGALSHIGSFPWSGVVFRRSGVIFAAGPRQVGGRPFFTHSGLREVLRSVVPLSRLSSRFRWRSAPEARAVPAQPILVSDGCRDTSILPINGGPRAELR</sequence>
<comment type="caution">
    <text evidence="2">The sequence shown here is derived from an EMBL/GenBank/DDBJ whole genome shotgun (WGS) entry which is preliminary data.</text>
</comment>
<accession>A0AAV7V754</accession>